<dbReference type="SUPFAM" id="SSF54423">
    <property type="entry name" value="DsbC/DsbG N-terminal domain-like"/>
    <property type="match status" value="1"/>
</dbReference>
<dbReference type="InterPro" id="IPR009094">
    <property type="entry name" value="DiS-bond_isomerase_DsbC/G_N_sf"/>
</dbReference>
<dbReference type="Proteomes" id="UP000463138">
    <property type="component" value="Unassembled WGS sequence"/>
</dbReference>
<keyword evidence="1" id="KW-0732">Signal</keyword>
<keyword evidence="1" id="KW-0574">Periplasm</keyword>
<comment type="subcellular location">
    <subcellularLocation>
        <location evidence="1">Periplasm</location>
    </subcellularLocation>
</comment>
<organism evidence="4 5">
    <name type="scientific">Halopseudomonas laoshanensis</name>
    <dbReference type="NCBI Taxonomy" id="2268758"/>
    <lineage>
        <taxon>Bacteria</taxon>
        <taxon>Pseudomonadati</taxon>
        <taxon>Pseudomonadota</taxon>
        <taxon>Gammaproteobacteria</taxon>
        <taxon>Pseudomonadales</taxon>
        <taxon>Pseudomonadaceae</taxon>
        <taxon>Halopseudomonas</taxon>
    </lineage>
</organism>
<dbReference type="InterPro" id="IPR036249">
    <property type="entry name" value="Thioredoxin-like_sf"/>
</dbReference>
<dbReference type="SUPFAM" id="SSF52833">
    <property type="entry name" value="Thioredoxin-like"/>
    <property type="match status" value="1"/>
</dbReference>
<dbReference type="InterPro" id="IPR012336">
    <property type="entry name" value="Thioredoxin-like_fold"/>
</dbReference>
<protein>
    <recommendedName>
        <fullName evidence="1">Thiol:disulfide interchange protein</fullName>
    </recommendedName>
</protein>
<dbReference type="RefSeq" id="WP_149330881.1">
    <property type="nucleotide sequence ID" value="NZ_QOVF01000001.1"/>
</dbReference>
<evidence type="ECO:0000256" key="1">
    <source>
        <dbReference type="RuleBase" id="RU364038"/>
    </source>
</evidence>
<accession>A0A7V7GV37</accession>
<evidence type="ECO:0000313" key="4">
    <source>
        <dbReference type="EMBL" id="KAA0695872.1"/>
    </source>
</evidence>
<dbReference type="Gene3D" id="3.10.450.70">
    <property type="entry name" value="Disulphide bond isomerase, DsbC/G, N-terminal"/>
    <property type="match status" value="1"/>
</dbReference>
<dbReference type="Pfam" id="PF13098">
    <property type="entry name" value="Thioredoxin_2"/>
    <property type="match status" value="1"/>
</dbReference>
<dbReference type="NCBIfam" id="NF008657">
    <property type="entry name" value="PRK11657.1"/>
    <property type="match status" value="1"/>
</dbReference>
<dbReference type="AlphaFoldDB" id="A0A7V7GV37"/>
<comment type="similarity">
    <text evidence="1">Belongs to the thioredoxin family. DsbC subfamily.</text>
</comment>
<reference evidence="4 5" key="1">
    <citation type="submission" date="2018-07" db="EMBL/GenBank/DDBJ databases">
        <title>Pseudomonas laoshanensis sp. nov., isolated from soil.</title>
        <authorList>
            <person name="Sun J."/>
            <person name="Yu L."/>
            <person name="Wang M."/>
            <person name="Zhang C."/>
        </authorList>
    </citation>
    <scope>NUCLEOTIDE SEQUENCE [LARGE SCALE GENOMIC DNA]</scope>
    <source>
        <strain evidence="4 5">Y22</strain>
    </source>
</reference>
<evidence type="ECO:0000256" key="2">
    <source>
        <dbReference type="SAM" id="MobiDB-lite"/>
    </source>
</evidence>
<evidence type="ECO:0000259" key="3">
    <source>
        <dbReference type="Pfam" id="PF13098"/>
    </source>
</evidence>
<dbReference type="CDD" id="cd03020">
    <property type="entry name" value="DsbA_DsbC_DsbG"/>
    <property type="match status" value="1"/>
</dbReference>
<dbReference type="OrthoDB" id="5298214at2"/>
<comment type="function">
    <text evidence="1">Required for disulfide bond formation in some periplasmic proteins. Acts by transferring its disulfide bond to other proteins and is reduced in the process.</text>
</comment>
<keyword evidence="5" id="KW-1185">Reference proteome</keyword>
<dbReference type="InterPro" id="IPR033954">
    <property type="entry name" value="DiS-bond_Isoase_DsbC/G"/>
</dbReference>
<dbReference type="GO" id="GO:0042597">
    <property type="term" value="C:periplasmic space"/>
    <property type="evidence" value="ECO:0007669"/>
    <property type="project" value="UniProtKB-SubCell"/>
</dbReference>
<feature type="chain" id="PRO_5031608455" description="Thiol:disulfide interchange protein" evidence="1">
    <location>
        <begin position="24"/>
        <end position="251"/>
    </location>
</feature>
<evidence type="ECO:0000313" key="5">
    <source>
        <dbReference type="Proteomes" id="UP000463138"/>
    </source>
</evidence>
<dbReference type="InterPro" id="IPR051470">
    <property type="entry name" value="Thiol:disulfide_interchange"/>
</dbReference>
<dbReference type="EMBL" id="QOVF01000001">
    <property type="protein sequence ID" value="KAA0695872.1"/>
    <property type="molecule type" value="Genomic_DNA"/>
</dbReference>
<dbReference type="PANTHER" id="PTHR35272">
    <property type="entry name" value="THIOL:DISULFIDE INTERCHANGE PROTEIN DSBC-RELATED"/>
    <property type="match status" value="1"/>
</dbReference>
<comment type="caution">
    <text evidence="4">The sequence shown here is derived from an EMBL/GenBank/DDBJ whole genome shotgun (WGS) entry which is preliminary data.</text>
</comment>
<sequence length="251" mass="27315">MIRLQTKNTLPALLLSLSPLTHAEDWPAPIAATIERGVEIVGQFDAPSGLQGYAGKFNGQRMALFLTEDQEHVIVGTMLDATGTDVSRAALDKLVYGPMGEEMWAQLEASNWIGDGADDARRVVYTFTDPNCPFCSMFWKQARPWVESGKVQLRHIMVGILREDSPGKSAAILAAKDPAAALHQHEAGDDAKALDTIPAAIAQQLKTNHELMTQLGAQATPAIFFLDDKGKMQQQQGAPRPERLAEIMGPE</sequence>
<feature type="signal peptide" evidence="1">
    <location>
        <begin position="1"/>
        <end position="23"/>
    </location>
</feature>
<feature type="domain" description="Thioredoxin-like fold" evidence="3">
    <location>
        <begin position="119"/>
        <end position="247"/>
    </location>
</feature>
<feature type="region of interest" description="Disordered" evidence="2">
    <location>
        <begin position="231"/>
        <end position="251"/>
    </location>
</feature>
<name>A0A7V7GV37_9GAMM</name>
<proteinExistence type="inferred from homology"/>
<dbReference type="PANTHER" id="PTHR35272:SF4">
    <property type="entry name" value="THIOL:DISULFIDE INTERCHANGE PROTEIN DSBG"/>
    <property type="match status" value="1"/>
</dbReference>
<keyword evidence="1" id="KW-0676">Redox-active center</keyword>
<gene>
    <name evidence="4" type="ORF">DT594_00400</name>
</gene>
<dbReference type="Gene3D" id="3.40.30.10">
    <property type="entry name" value="Glutaredoxin"/>
    <property type="match status" value="1"/>
</dbReference>